<feature type="transmembrane region" description="Helical" evidence="9">
    <location>
        <begin position="842"/>
        <end position="866"/>
    </location>
</feature>
<dbReference type="GO" id="GO:0005524">
    <property type="term" value="F:ATP binding"/>
    <property type="evidence" value="ECO:0007669"/>
    <property type="project" value="UniProtKB-KW"/>
</dbReference>
<name>A0A2S3GVZ6_9POAL</name>
<dbReference type="Gene3D" id="3.40.50.300">
    <property type="entry name" value="P-loop containing nucleotide triphosphate hydrolases"/>
    <property type="match status" value="3"/>
</dbReference>
<keyword evidence="5" id="KW-0547">Nucleotide-binding</keyword>
<dbReference type="FunFam" id="1.20.1560.10:FF:000003">
    <property type="entry name" value="ABC transporter C family member 10"/>
    <property type="match status" value="1"/>
</dbReference>
<keyword evidence="4 9" id="KW-0812">Transmembrane</keyword>
<dbReference type="AlphaFoldDB" id="A0A2S3GVZ6"/>
<sequence length="1189" mass="132058">MKEPLLDHSSSPLHEATSSRPLFTDAGLFSKITFSWMGPLLDLGKRKTLDLDDVPLLDDSDSVHGMVPNFKSNIVSISATEQVSVKALVLTTWKLIIVTAVYALLRTVTSYVGPYLIEGFVSYLNESPRSTKRGYLLVFAFVVAQLMEGLSSRHLLFRSQQLGVRVRSALIAIIYQKGLALSSQSRQGSSSGELINVVNLDAECVGNFNWSMHELWLLPVQIALAMVILYSTLGLAAFAALAATILTIKTMNAKDARMGAMSEILQNMRILKLQGWELIFLSKIKELRKVERNWVEKYVYTSSMLISVFFGAPAFDAMVTFGTCILFGIPLETGKVLSALATFRQLQGPIHSLPDTISSIIQTKVSLDRICSFLSLEELASNAVTKLPSGSTDISIEVRNGCFSWDTSSHVPTLQDLNFRVQQGKRVAICGTVGSGKTSLVSCILGEIPKFFGEVQTCGKIACVSQSPWIQSGTIEQNILFGTQMNWERYKTVLEVCSLKNDLDILPLGDQTIIGERGINLSGGQKQRIQLHCLLGFLASKTVVYVTHHVEFLPSADLILVMRDGKIAQSGDYTEILKSGEELMELVGSHKDALSTLDILERPSCDFDSTSHPGGNDSTLSIAKDKNYDNNEEERIVQNGHLVQEEEREKGRVGFIIYWKYITIAYNGALVPFILLAQIIFQVLQIGSNFWMAWAAPISKDVNPPVSSLLMTANILFEKMHECIIRAPMSFFDFTPSGRILNRILGTIVLMSQVAWPVFIIFIPIIIASLWYQQYYIDAARELQRLVGVCRAPVMQHFAESIAGSNIIRCFQKERQFISSIGHLMDNLSRPSLYNAATMEWLCFHLDILSSFIFSFTLILLVSSPSSLALGVRDYPKFRVETADLAVTYGLGLNMLQGWAIAVLCSLENRMISVERMLQYTNIPSEPPLTISESRPNCKWPTEGEIELRNLHVRYAPQLPFVLKGLTCTFPGGKKTGIVGRTGGGKSTLTQALFRIVDPCIGQVLIDGIDICTIGLHDLRARLSIIPQDPVMFEGTLRSNIDPLGEYSDEQIWEALDSCHLGDEVRKTELKLDSKVTESGKNWSAGQRQLVCLGRVILKRRKILVLDEATSSVDPIMDSLIQKTLKHEFAECTMITIAHRITSVLDSDKVLLLDNGEIAEHDAPTKLLEDSSSLFSRLVSEYTMGSDYK</sequence>
<dbReference type="InterPro" id="IPR050173">
    <property type="entry name" value="ABC_transporter_C-like"/>
</dbReference>
<evidence type="ECO:0000256" key="2">
    <source>
        <dbReference type="ARBA" id="ARBA00009726"/>
    </source>
</evidence>
<dbReference type="GO" id="GO:0016020">
    <property type="term" value="C:membrane"/>
    <property type="evidence" value="ECO:0007669"/>
    <property type="project" value="UniProtKB-SubCell"/>
</dbReference>
<dbReference type="PROSITE" id="PS50929">
    <property type="entry name" value="ABC_TM1F"/>
    <property type="match status" value="2"/>
</dbReference>
<evidence type="ECO:0000256" key="4">
    <source>
        <dbReference type="ARBA" id="ARBA00022692"/>
    </source>
</evidence>
<dbReference type="InterPro" id="IPR044726">
    <property type="entry name" value="ABCC_6TM_D2"/>
</dbReference>
<keyword evidence="3" id="KW-0813">Transport</keyword>
<feature type="domain" description="ABC transmembrane type-1" evidence="11">
    <location>
        <begin position="97"/>
        <end position="362"/>
    </location>
</feature>
<dbReference type="FunFam" id="1.20.1560.10:FF:000300">
    <property type="entry name" value="Putative MRP-like ABC transporter"/>
    <property type="match status" value="1"/>
</dbReference>
<dbReference type="SMART" id="SM00382">
    <property type="entry name" value="AAA"/>
    <property type="match status" value="2"/>
</dbReference>
<feature type="domain" description="ABC transmembrane type-1" evidence="11">
    <location>
        <begin position="716"/>
        <end position="864"/>
    </location>
</feature>
<feature type="transmembrane region" description="Helical" evidence="9">
    <location>
        <begin position="754"/>
        <end position="772"/>
    </location>
</feature>
<dbReference type="CDD" id="cd18579">
    <property type="entry name" value="ABC_6TM_ABCC_D1"/>
    <property type="match status" value="1"/>
</dbReference>
<keyword evidence="7 9" id="KW-1133">Transmembrane helix</keyword>
<dbReference type="GO" id="GO:0140359">
    <property type="term" value="F:ABC-type transporter activity"/>
    <property type="evidence" value="ECO:0007669"/>
    <property type="project" value="InterPro"/>
</dbReference>
<dbReference type="Proteomes" id="UP000243499">
    <property type="component" value="Chromosome 2"/>
</dbReference>
<dbReference type="GO" id="GO:0016887">
    <property type="term" value="F:ATP hydrolysis activity"/>
    <property type="evidence" value="ECO:0007669"/>
    <property type="project" value="InterPro"/>
</dbReference>
<evidence type="ECO:0000256" key="3">
    <source>
        <dbReference type="ARBA" id="ARBA00022448"/>
    </source>
</evidence>
<dbReference type="Pfam" id="PF00005">
    <property type="entry name" value="ABC_tran"/>
    <property type="match status" value="2"/>
</dbReference>
<dbReference type="PANTHER" id="PTHR24223:SF249">
    <property type="entry name" value="OS02G0288700 PROTEIN"/>
    <property type="match status" value="1"/>
</dbReference>
<evidence type="ECO:0000313" key="12">
    <source>
        <dbReference type="EMBL" id="PAN09539.1"/>
    </source>
</evidence>
<dbReference type="InterPro" id="IPR044746">
    <property type="entry name" value="ABCC_6TM_D1"/>
</dbReference>
<dbReference type="PANTHER" id="PTHR24223">
    <property type="entry name" value="ATP-BINDING CASSETTE SUB-FAMILY C"/>
    <property type="match status" value="1"/>
</dbReference>
<proteinExistence type="inferred from homology"/>
<dbReference type="PROSITE" id="PS50893">
    <property type="entry name" value="ABC_TRANSPORTER_2"/>
    <property type="match status" value="2"/>
</dbReference>
<dbReference type="InterPro" id="IPR036640">
    <property type="entry name" value="ABC1_TM_sf"/>
</dbReference>
<dbReference type="SUPFAM" id="SSF52540">
    <property type="entry name" value="P-loop containing nucleoside triphosphate hydrolases"/>
    <property type="match status" value="2"/>
</dbReference>
<keyword evidence="8 9" id="KW-0472">Membrane</keyword>
<feature type="transmembrane region" description="Helical" evidence="9">
    <location>
        <begin position="222"/>
        <end position="248"/>
    </location>
</feature>
<dbReference type="CDD" id="cd18580">
    <property type="entry name" value="ABC_6TM_ABCC_D2"/>
    <property type="match status" value="1"/>
</dbReference>
<evidence type="ECO:0000259" key="10">
    <source>
        <dbReference type="PROSITE" id="PS50893"/>
    </source>
</evidence>
<organism evidence="12">
    <name type="scientific">Panicum hallii</name>
    <dbReference type="NCBI Taxonomy" id="206008"/>
    <lineage>
        <taxon>Eukaryota</taxon>
        <taxon>Viridiplantae</taxon>
        <taxon>Streptophyta</taxon>
        <taxon>Embryophyta</taxon>
        <taxon>Tracheophyta</taxon>
        <taxon>Spermatophyta</taxon>
        <taxon>Magnoliopsida</taxon>
        <taxon>Liliopsida</taxon>
        <taxon>Poales</taxon>
        <taxon>Poaceae</taxon>
        <taxon>PACMAD clade</taxon>
        <taxon>Panicoideae</taxon>
        <taxon>Panicodae</taxon>
        <taxon>Paniceae</taxon>
        <taxon>Panicinae</taxon>
        <taxon>Panicum</taxon>
        <taxon>Panicum sect. Panicum</taxon>
    </lineage>
</organism>
<dbReference type="CDD" id="cd03250">
    <property type="entry name" value="ABCC_MRP_domain1"/>
    <property type="match status" value="1"/>
</dbReference>
<dbReference type="CDD" id="cd03244">
    <property type="entry name" value="ABCC_MRP_domain2"/>
    <property type="match status" value="1"/>
</dbReference>
<evidence type="ECO:0000256" key="7">
    <source>
        <dbReference type="ARBA" id="ARBA00022989"/>
    </source>
</evidence>
<dbReference type="EMBL" id="CM008047">
    <property type="protein sequence ID" value="PAN09539.1"/>
    <property type="molecule type" value="Genomic_DNA"/>
</dbReference>
<feature type="domain" description="ABC transporter" evidence="10">
    <location>
        <begin position="396"/>
        <end position="589"/>
    </location>
</feature>
<protein>
    <recommendedName>
        <fullName evidence="13">ABC transporter domain-containing protein</fullName>
    </recommendedName>
</protein>
<feature type="transmembrane region" description="Helical" evidence="9">
    <location>
        <begin position="886"/>
        <end position="907"/>
    </location>
</feature>
<evidence type="ECO:0000256" key="5">
    <source>
        <dbReference type="ARBA" id="ARBA00022741"/>
    </source>
</evidence>
<dbReference type="Pfam" id="PF00664">
    <property type="entry name" value="ABC_membrane"/>
    <property type="match status" value="2"/>
</dbReference>
<dbReference type="Gramene" id="PAN09539">
    <property type="protein sequence ID" value="PAN09539"/>
    <property type="gene ID" value="PAHAL_2G032200"/>
</dbReference>
<evidence type="ECO:0000259" key="11">
    <source>
        <dbReference type="PROSITE" id="PS50929"/>
    </source>
</evidence>
<comment type="similarity">
    <text evidence="2">Belongs to the ABC transporter superfamily. ABCC family. Conjugate transporter (TC 3.A.1.208) subfamily.</text>
</comment>
<feature type="domain" description="ABC transporter" evidence="10">
    <location>
        <begin position="946"/>
        <end position="1180"/>
    </location>
</feature>
<gene>
    <name evidence="12" type="ORF">PAHAL_2G032200</name>
</gene>
<accession>A0A2S3GVZ6</accession>
<dbReference type="InterPro" id="IPR011527">
    <property type="entry name" value="ABC1_TM_dom"/>
</dbReference>
<evidence type="ECO:0000256" key="8">
    <source>
        <dbReference type="ARBA" id="ARBA00023136"/>
    </source>
</evidence>
<keyword evidence="6" id="KW-0067">ATP-binding</keyword>
<evidence type="ECO:0000256" key="6">
    <source>
        <dbReference type="ARBA" id="ARBA00022840"/>
    </source>
</evidence>
<dbReference type="Gene3D" id="1.20.1560.10">
    <property type="entry name" value="ABC transporter type 1, transmembrane domain"/>
    <property type="match status" value="2"/>
</dbReference>
<dbReference type="FunFam" id="3.40.50.300:FF:000169">
    <property type="entry name" value="ABC transporter C family member 3"/>
    <property type="match status" value="1"/>
</dbReference>
<dbReference type="InterPro" id="IPR003593">
    <property type="entry name" value="AAA+_ATPase"/>
</dbReference>
<dbReference type="InterPro" id="IPR027417">
    <property type="entry name" value="P-loop_NTPase"/>
</dbReference>
<comment type="subcellular location">
    <subcellularLocation>
        <location evidence="1">Membrane</location>
        <topology evidence="1">Multi-pass membrane protein</topology>
    </subcellularLocation>
</comment>
<evidence type="ECO:0000256" key="9">
    <source>
        <dbReference type="SAM" id="Phobius"/>
    </source>
</evidence>
<dbReference type="SUPFAM" id="SSF90123">
    <property type="entry name" value="ABC transporter transmembrane region"/>
    <property type="match status" value="2"/>
</dbReference>
<evidence type="ECO:0000256" key="1">
    <source>
        <dbReference type="ARBA" id="ARBA00004141"/>
    </source>
</evidence>
<evidence type="ECO:0008006" key="13">
    <source>
        <dbReference type="Google" id="ProtNLM"/>
    </source>
</evidence>
<reference evidence="12" key="1">
    <citation type="submission" date="2018-04" db="EMBL/GenBank/DDBJ databases">
        <title>WGS assembly of Panicum hallii.</title>
        <authorList>
            <person name="Lovell J."/>
            <person name="Jenkins J."/>
            <person name="Lowry D."/>
            <person name="Mamidi S."/>
            <person name="Sreedasyam A."/>
            <person name="Weng X."/>
            <person name="Barry K."/>
            <person name="Bonette J."/>
            <person name="Campitelli B."/>
            <person name="Daum C."/>
            <person name="Gordon S."/>
            <person name="Gould B."/>
            <person name="Lipzen A."/>
            <person name="Macqueen A."/>
            <person name="Palacio-Mejia J."/>
            <person name="Plott C."/>
            <person name="Shakirov E."/>
            <person name="Shu S."/>
            <person name="Yoshinaga Y."/>
            <person name="Zane M."/>
            <person name="Rokhsar D."/>
            <person name="Grimwood J."/>
            <person name="Schmutz J."/>
            <person name="Juenger T."/>
        </authorList>
    </citation>
    <scope>NUCLEOTIDE SEQUENCE [LARGE SCALE GENOMIC DNA]</scope>
    <source>
        <strain evidence="12">FIL2</strain>
    </source>
</reference>
<dbReference type="InterPro" id="IPR003439">
    <property type="entry name" value="ABC_transporter-like_ATP-bd"/>
</dbReference>